<dbReference type="PANTHER" id="PTHR23028">
    <property type="entry name" value="ACETYLTRANSFERASE"/>
    <property type="match status" value="1"/>
</dbReference>
<evidence type="ECO:0000259" key="2">
    <source>
        <dbReference type="Pfam" id="PF01757"/>
    </source>
</evidence>
<feature type="domain" description="Acyltransferase 3" evidence="2">
    <location>
        <begin position="4"/>
        <end position="178"/>
    </location>
</feature>
<sequence length="201" mass="23778">MRRFFVISGFLTALNLSKKQNLDAQQVVAFYYIRVKRILPLYYLTIIGILLSLLMIVPRRYQTANIKSAKKALLLTSSVGNNDDQHDYVEKILQAEDLFVHTWPICIVMQWYFLIPLLFIIQRCLISHEKTFFTAITLLSILYYTTTDERTQYNSVLARIWQFVNGVIAYMLERSKVSLYMDFQIMNAPRFNVLVFRSFFR</sequence>
<feature type="transmembrane region" description="Helical" evidence="1">
    <location>
        <begin position="98"/>
        <end position="121"/>
    </location>
</feature>
<dbReference type="GO" id="GO:0016020">
    <property type="term" value="C:membrane"/>
    <property type="evidence" value="ECO:0007669"/>
    <property type="project" value="TreeGrafter"/>
</dbReference>
<protein>
    <recommendedName>
        <fullName evidence="2">Acyltransferase 3 domain-containing protein</fullName>
    </recommendedName>
</protein>
<organism evidence="3 4">
    <name type="scientific">Strongylus vulgaris</name>
    <name type="common">Blood worm</name>
    <dbReference type="NCBI Taxonomy" id="40348"/>
    <lineage>
        <taxon>Eukaryota</taxon>
        <taxon>Metazoa</taxon>
        <taxon>Ecdysozoa</taxon>
        <taxon>Nematoda</taxon>
        <taxon>Chromadorea</taxon>
        <taxon>Rhabditida</taxon>
        <taxon>Rhabditina</taxon>
        <taxon>Rhabditomorpha</taxon>
        <taxon>Strongyloidea</taxon>
        <taxon>Strongylidae</taxon>
        <taxon>Strongylus</taxon>
    </lineage>
</organism>
<dbReference type="EMBL" id="UYYB01008664">
    <property type="protein sequence ID" value="VDM68396.1"/>
    <property type="molecule type" value="Genomic_DNA"/>
</dbReference>
<dbReference type="OrthoDB" id="92766at2759"/>
<dbReference type="Proteomes" id="UP000270094">
    <property type="component" value="Unassembled WGS sequence"/>
</dbReference>
<dbReference type="Pfam" id="PF01757">
    <property type="entry name" value="Acyl_transf_3"/>
    <property type="match status" value="1"/>
</dbReference>
<dbReference type="AlphaFoldDB" id="A0A3P7IFR4"/>
<keyword evidence="1" id="KW-0812">Transmembrane</keyword>
<feature type="transmembrane region" description="Helical" evidence="1">
    <location>
        <begin position="38"/>
        <end position="57"/>
    </location>
</feature>
<proteinExistence type="predicted"/>
<keyword evidence="1" id="KW-0472">Membrane</keyword>
<keyword evidence="4" id="KW-1185">Reference proteome</keyword>
<reference evidence="3 4" key="1">
    <citation type="submission" date="2018-11" db="EMBL/GenBank/DDBJ databases">
        <authorList>
            <consortium name="Pathogen Informatics"/>
        </authorList>
    </citation>
    <scope>NUCLEOTIDE SEQUENCE [LARGE SCALE GENOMIC DNA]</scope>
</reference>
<dbReference type="GO" id="GO:0016747">
    <property type="term" value="F:acyltransferase activity, transferring groups other than amino-acyl groups"/>
    <property type="evidence" value="ECO:0007669"/>
    <property type="project" value="InterPro"/>
</dbReference>
<dbReference type="PANTHER" id="PTHR23028:SF127">
    <property type="entry name" value="ACYL_TRANSF_3 DOMAIN-CONTAINING PROTEIN-RELATED"/>
    <property type="match status" value="1"/>
</dbReference>
<evidence type="ECO:0000313" key="3">
    <source>
        <dbReference type="EMBL" id="VDM68396.1"/>
    </source>
</evidence>
<name>A0A3P7IFR4_STRVU</name>
<evidence type="ECO:0000313" key="4">
    <source>
        <dbReference type="Proteomes" id="UP000270094"/>
    </source>
</evidence>
<gene>
    <name evidence="3" type="ORF">SVUK_LOCUS3394</name>
</gene>
<accession>A0A3P7IFR4</accession>
<evidence type="ECO:0000256" key="1">
    <source>
        <dbReference type="SAM" id="Phobius"/>
    </source>
</evidence>
<keyword evidence="1" id="KW-1133">Transmembrane helix</keyword>
<dbReference type="InterPro" id="IPR050879">
    <property type="entry name" value="Acyltransferase_3"/>
</dbReference>
<dbReference type="InterPro" id="IPR002656">
    <property type="entry name" value="Acyl_transf_3_dom"/>
</dbReference>
<dbReference type="GO" id="GO:0000271">
    <property type="term" value="P:polysaccharide biosynthetic process"/>
    <property type="evidence" value="ECO:0007669"/>
    <property type="project" value="TreeGrafter"/>
</dbReference>